<dbReference type="InterPro" id="IPR011047">
    <property type="entry name" value="Quinoprotein_ADH-like_sf"/>
</dbReference>
<dbReference type="SUPFAM" id="SSF50998">
    <property type="entry name" value="Quinoprotein alcohol dehydrogenase-like"/>
    <property type="match status" value="1"/>
</dbReference>
<proteinExistence type="predicted"/>
<feature type="compositionally biased region" description="Polar residues" evidence="3">
    <location>
        <begin position="1870"/>
        <end position="1896"/>
    </location>
</feature>
<evidence type="ECO:0000256" key="1">
    <source>
        <dbReference type="ARBA" id="ARBA00004123"/>
    </source>
</evidence>
<feature type="region of interest" description="Disordered" evidence="3">
    <location>
        <begin position="1865"/>
        <end position="1903"/>
    </location>
</feature>
<comment type="subcellular location">
    <subcellularLocation>
        <location evidence="1">Nucleus</location>
    </subcellularLocation>
</comment>
<reference evidence="7" key="1">
    <citation type="submission" date="2025-08" db="UniProtKB">
        <authorList>
            <consortium name="RefSeq"/>
        </authorList>
    </citation>
    <scope>IDENTIFICATION</scope>
</reference>
<dbReference type="KEGG" id="gsh:117356719"/>
<dbReference type="PANTHER" id="PTHR21583">
    <property type="entry name" value="ELYS PROTEIN"/>
    <property type="match status" value="1"/>
</dbReference>
<feature type="domain" description="ELYS beta-propeller" evidence="5">
    <location>
        <begin position="1"/>
        <end position="489"/>
    </location>
</feature>
<feature type="region of interest" description="Disordered" evidence="3">
    <location>
        <begin position="1285"/>
        <end position="1364"/>
    </location>
</feature>
<dbReference type="PANTHER" id="PTHR21583:SF8">
    <property type="entry name" value="PROTEIN ELYS"/>
    <property type="match status" value="1"/>
</dbReference>
<organism evidence="6 7">
    <name type="scientific">Geotrypetes seraphini</name>
    <name type="common">Gaboon caecilian</name>
    <name type="synonym">Caecilia seraphini</name>
    <dbReference type="NCBI Taxonomy" id="260995"/>
    <lineage>
        <taxon>Eukaryota</taxon>
        <taxon>Metazoa</taxon>
        <taxon>Chordata</taxon>
        <taxon>Craniata</taxon>
        <taxon>Vertebrata</taxon>
        <taxon>Euteleostomi</taxon>
        <taxon>Amphibia</taxon>
        <taxon>Gymnophiona</taxon>
        <taxon>Geotrypetes</taxon>
    </lineage>
</organism>
<evidence type="ECO:0000256" key="2">
    <source>
        <dbReference type="ARBA" id="ARBA00023242"/>
    </source>
</evidence>
<feature type="compositionally biased region" description="Basic and acidic residues" evidence="3">
    <location>
        <begin position="1337"/>
        <end position="1351"/>
    </location>
</feature>
<feature type="region of interest" description="Disordered" evidence="3">
    <location>
        <begin position="2223"/>
        <end position="2251"/>
    </location>
</feature>
<evidence type="ECO:0000256" key="3">
    <source>
        <dbReference type="SAM" id="MobiDB-lite"/>
    </source>
</evidence>
<dbReference type="InterPro" id="IPR052620">
    <property type="entry name" value="ELYS/MEL-28_NucAsmblyFactor"/>
</dbReference>
<dbReference type="OrthoDB" id="20729at2759"/>
<feature type="domain" description="ELYS-like" evidence="4">
    <location>
        <begin position="722"/>
        <end position="945"/>
    </location>
</feature>
<gene>
    <name evidence="7" type="primary">AHCTF1</name>
</gene>
<dbReference type="Proteomes" id="UP000515159">
    <property type="component" value="Chromosome 3"/>
</dbReference>
<dbReference type="FunCoup" id="A0A6P8R0J4">
    <property type="interactions" value="3814"/>
</dbReference>
<dbReference type="CTD" id="25909"/>
<evidence type="ECO:0000313" key="6">
    <source>
        <dbReference type="Proteomes" id="UP000515159"/>
    </source>
</evidence>
<dbReference type="InterPro" id="IPR025151">
    <property type="entry name" value="ELYS_dom"/>
</dbReference>
<sequence length="2310" mass="260274">MQELRAQVTSSLLQFSEVTIQALGEDEITLDSLLHGKFTTGRNGLAWLACGPQLEVANASTGERLSAYHFSGVTEQPPTVLAVKEFSWQKRTGLLVGLEEAEGSALCLYDLGISRVVKAIVLPGRVTAIEPITDHGGASASTQHLHQCVRWFFGVAAVVTDVGHVLLIDLCLDDLSCSQDELEASDLEVITGIPAEIPRIREAVTRERRHLCLQLLSPSGTRVSTLCYISRTNHLAVGFSDGYLSLWNMKTLKREYHFQLEGGRVPIYAVNFQEPENDPRNCCYLWAVQSTQESEGDLVSLHLLQLAFCDRKCSASGQILYEGLEYCEERYSLDLTCGNFSLRGQTSNTKLLSFQTVEKFRSHGERDESMTEATSPDTSVSVFCWQVNTYGQGKPSTYLGVFDINRWYHAQMPDSLRPGEFLHNCPYFALWSLDAVVSMTSPHYILDILVHERSLNRGVPPSYPPPEQFFNPSTYNFDATCLLNSGIIHITCTGFQKETLQFLKKSGPSLSETIPDGYHRCLVAGLLSPRLADVQPSILSQEEQLQAILSAAVETSSLGLLTGCIKQWTAEELPGSSANLRFVLEWTWNKVVCTKEELDRICASLFDGSCNFIDLQTLQSLQHCHLLLSNLGTVLNCFVTEAQELTERGFVDLTNKQLVTSLISQYAEVVLWFCRCGLLPENFDDEMQLSRPFYNYRLIQNYYTGRRQKLERLSRRKWNSDCLMIDGMLSQLGDGVDKLWSRDEGGTGKYPPATLHALLDLYLLQNVEESSKHAITIYLLLDIMYSFPNKTETSVESFPTAFAVPWGLVKLIQGFWLMDHNDHENSLDRLFHPSTSKSMLSWQHTRIIQALMCQGEHRQALRYIQMMTPPMNSSSEVTLHLTVFLFNRRMVEAWSLLRLQSNRLNVEDLLKHMYEVCQEIGLMEDLLRLPFTSVEQECLEKFLKNSTDVQNQEFLLIHHLQRANYIPALQLNQSLKTNVMNDRDPRLRERMVARNSILDQYGKVLPRVQRKLASGRVKPYSLSSSILREAARPKPLSTVAKPAAAGNVFSKATFINNVLSKIGEIWVGNAQSVDSSPNKSVNTEEQSPRAMSLPELELPDAFVGTPITKSSHRISRLLDSVVHPVRHTSKESNQHTPIKAATYSTVCSPVQLSLQKSTQLKSISRASELNLLETPPVVRRAKALVTSRVSSAFSGFTPQSILRSSLRTTPLASPSASPGRSVTPPSHAKETKISFLEEQVTAKWTSGVLKDSRTKCLLLESPVPKSGVEIENLWSSRRGKDDFLRPTYPMDDLGERPTYPVDDLGERPIYPVDDLGERPTYPVDDLGERPTYPVDDLGERPTYHVDDHGEMNESSSDIQDDSPKRLEISKDISDISVRSDQTTLEFHDARTPENFGDDDVFITSKPTNSPSQEPAALEEQHEENKSTENALHINQQKFSETQERLDKVTEIRCLAGPENEPPVFQPLNTILNIGLATCLPVNKSQESAMSFCLEEKMIGKKVNTGTSLSTAADIELISIPDTEEITSTDSENRLEEENDRNLNKDQDFEVEMLEEKILSVVDQNGVSIGVAKSQELHVITENEHEMHLEAATLGTEYEESHVSGTLKLQHNFDSIEQHFTCCLADTKDTLECEMDDDRDLLDPPNNFTLTLEEDKGETEQAEIAAINIPTKVISEVTEESLNYVENIENLENIKNSLSFVDNTQEHKNIVDTLPYVPEPIKVAIAENLLDVIKDTRSKDFTVEMVEQSVNESIHLKSRCKKSSYNSLKTPLKITTRSNSDDMNVSHVDEWLNSVHSLREKSAKNQDDHSTEILLTKENKQEQVGLSTPRRSTRRIKGMIEEIQASSPLSREKTKDHPISQILISTKRGSRTTSESISETLEKPQSSIEESQITTSKRGSKKTETLVLPEELPQTKLLGTPKKGIRELKNLLDIQESNHLVMKRVQIASTPRSHRKKSKDVTVENYESVSSNVQEQDIPVVLRRGRSGAMEMLKKEHESSKLLLHQVPTTPRRSSRRGVLNEAGVKDSTIKQEHTISTPKKRSRRLNVSKIDITESAKPILDETMEQPTEEFTVTRPSRRKLTKMNENQSRKSTLPSVTEETTLEERLHKSPESKERLYNTNSILFDECRESLTNTRITRTRSSSVLQHFTEKSFTFSPPSTRLKKKKSKEPPAEIKALESDVSSQFYFSSPATRTRRKHASSLSEIGKGMELTIEENKEIHKKATEEKDMKKVTESKTKSKMKAKATGKEVLWSPPPVEIKLISPLPSPVDGTTNKAKPPSDPSEKMTLRKNRKRLMLKLSKPVTRRKML</sequence>
<protein>
    <submittedName>
        <fullName evidence="7">Protein ELYS isoform X1</fullName>
    </submittedName>
</protein>
<evidence type="ECO:0000259" key="5">
    <source>
        <dbReference type="Pfam" id="PF16687"/>
    </source>
</evidence>
<evidence type="ECO:0000313" key="7">
    <source>
        <dbReference type="RefSeq" id="XP_033792221.1"/>
    </source>
</evidence>
<feature type="region of interest" description="Disordered" evidence="3">
    <location>
        <begin position="1404"/>
        <end position="1427"/>
    </location>
</feature>
<keyword evidence="6" id="KW-1185">Reference proteome</keyword>
<dbReference type="GeneID" id="117356719"/>
<accession>A0A6P8R0J4</accession>
<feature type="compositionally biased region" description="Basic and acidic residues" evidence="3">
    <location>
        <begin position="2103"/>
        <end position="2113"/>
    </location>
</feature>
<name>A0A6P8R0J4_GEOSA</name>
<dbReference type="Pfam" id="PF13934">
    <property type="entry name" value="ELYS"/>
    <property type="match status" value="1"/>
</dbReference>
<evidence type="ECO:0000259" key="4">
    <source>
        <dbReference type="Pfam" id="PF13934"/>
    </source>
</evidence>
<feature type="compositionally biased region" description="Basic and acidic residues" evidence="3">
    <location>
        <begin position="2223"/>
        <end position="2238"/>
    </location>
</feature>
<feature type="region of interest" description="Disordered" evidence="3">
    <location>
        <begin position="2264"/>
        <end position="2294"/>
    </location>
</feature>
<dbReference type="InterPro" id="IPR032040">
    <property type="entry name" value="ELYS-bb"/>
</dbReference>
<feature type="region of interest" description="Disordered" evidence="3">
    <location>
        <begin position="2082"/>
        <end position="2113"/>
    </location>
</feature>
<keyword evidence="2" id="KW-0539">Nucleus</keyword>
<feature type="compositionally biased region" description="Polar residues" evidence="3">
    <location>
        <begin position="1208"/>
        <end position="1224"/>
    </location>
</feature>
<dbReference type="GO" id="GO:0005634">
    <property type="term" value="C:nucleus"/>
    <property type="evidence" value="ECO:0007669"/>
    <property type="project" value="UniProtKB-SubCell"/>
</dbReference>
<dbReference type="Pfam" id="PF16687">
    <property type="entry name" value="ELYS-bb"/>
    <property type="match status" value="1"/>
</dbReference>
<dbReference type="InParanoid" id="A0A6P8R0J4"/>
<dbReference type="RefSeq" id="XP_033792221.1">
    <property type="nucleotide sequence ID" value="XM_033936330.1"/>
</dbReference>
<feature type="compositionally biased region" description="Polar residues" evidence="3">
    <location>
        <begin position="2084"/>
        <end position="2100"/>
    </location>
</feature>
<feature type="region of interest" description="Disordered" evidence="3">
    <location>
        <begin position="1208"/>
        <end position="1228"/>
    </location>
</feature>